<comment type="caution">
    <text evidence="5">The sequence shown here is derived from an EMBL/GenBank/DDBJ whole genome shotgun (WGS) entry which is preliminary data.</text>
</comment>
<evidence type="ECO:0000313" key="6">
    <source>
        <dbReference type="Proteomes" id="UP000004915"/>
    </source>
</evidence>
<keyword evidence="3" id="KW-0804">Transcription</keyword>
<gene>
    <name evidence="5" type="ORF">KEK_14813</name>
</gene>
<dbReference type="CDD" id="cd06170">
    <property type="entry name" value="LuxR_C_like"/>
    <property type="match status" value="1"/>
</dbReference>
<keyword evidence="1" id="KW-0805">Transcription regulation</keyword>
<dbReference type="PRINTS" id="PR00038">
    <property type="entry name" value="HTHLUXR"/>
</dbReference>
<dbReference type="AlphaFoldDB" id="G7CH70"/>
<keyword evidence="2" id="KW-0238">DNA-binding</keyword>
<accession>G7CH70</accession>
<dbReference type="eggNOG" id="COG2197">
    <property type="taxonomic scope" value="Bacteria"/>
</dbReference>
<name>G7CH70_MYCT3</name>
<dbReference type="SUPFAM" id="SSF46894">
    <property type="entry name" value="C-terminal effector domain of the bipartite response regulators"/>
    <property type="match status" value="1"/>
</dbReference>
<evidence type="ECO:0000256" key="2">
    <source>
        <dbReference type="ARBA" id="ARBA00023125"/>
    </source>
</evidence>
<dbReference type="Proteomes" id="UP000004915">
    <property type="component" value="Unassembled WGS sequence"/>
</dbReference>
<dbReference type="InterPro" id="IPR000792">
    <property type="entry name" value="Tscrpt_reg_LuxR_C"/>
</dbReference>
<dbReference type="PANTHER" id="PTHR44688">
    <property type="entry name" value="DNA-BINDING TRANSCRIPTIONAL ACTIVATOR DEVR_DOSR"/>
    <property type="match status" value="1"/>
</dbReference>
<dbReference type="GO" id="GO:0006355">
    <property type="term" value="P:regulation of DNA-templated transcription"/>
    <property type="evidence" value="ECO:0007669"/>
    <property type="project" value="InterPro"/>
</dbReference>
<dbReference type="SMART" id="SM00421">
    <property type="entry name" value="HTH_LUXR"/>
    <property type="match status" value="1"/>
</dbReference>
<organism evidence="5 6">
    <name type="scientific">Mycolicibacterium thermoresistibile (strain ATCC 19527 / DSM 44167 / CIP 105390 / JCM 6362 / NCTC 10409 / 316)</name>
    <name type="common">Mycobacterium thermoresistibile</name>
    <dbReference type="NCBI Taxonomy" id="1078020"/>
    <lineage>
        <taxon>Bacteria</taxon>
        <taxon>Bacillati</taxon>
        <taxon>Actinomycetota</taxon>
        <taxon>Actinomycetes</taxon>
        <taxon>Mycobacteriales</taxon>
        <taxon>Mycobacteriaceae</taxon>
        <taxon>Mycolicibacterium</taxon>
    </lineage>
</organism>
<protein>
    <submittedName>
        <fullName evidence="5">LuxR family transcriptional regulator</fullName>
    </submittedName>
</protein>
<dbReference type="Gene3D" id="1.10.10.10">
    <property type="entry name" value="Winged helix-like DNA-binding domain superfamily/Winged helix DNA-binding domain"/>
    <property type="match status" value="1"/>
</dbReference>
<dbReference type="GO" id="GO:0003677">
    <property type="term" value="F:DNA binding"/>
    <property type="evidence" value="ECO:0007669"/>
    <property type="project" value="UniProtKB-KW"/>
</dbReference>
<dbReference type="InterPro" id="IPR016032">
    <property type="entry name" value="Sig_transdc_resp-reg_C-effctor"/>
</dbReference>
<proteinExistence type="predicted"/>
<dbReference type="PATRIC" id="fig|1078020.3.peg.2912"/>
<evidence type="ECO:0000256" key="3">
    <source>
        <dbReference type="ARBA" id="ARBA00023163"/>
    </source>
</evidence>
<dbReference type="PROSITE" id="PS50043">
    <property type="entry name" value="HTH_LUXR_2"/>
    <property type="match status" value="1"/>
</dbReference>
<reference evidence="5 6" key="1">
    <citation type="submission" date="2011-11" db="EMBL/GenBank/DDBJ databases">
        <authorList>
            <consortium name="Tuberculosis Structural Genomics Consortium"/>
            <person name="Ioerger T.R."/>
        </authorList>
    </citation>
    <scope>NUCLEOTIDE SEQUENCE [LARGE SCALE GENOMIC DNA]</scope>
    <source>
        <strain evidence="6">ATCC 19527 / DSM 44167 / CIP 105390 / JCM 6362 / NCTC 10409 / 316</strain>
    </source>
</reference>
<sequence length="247" mass="27548">MTAEDYRCAFDIVSDCHDSSTLNEFREALVESLCRHLSIPNVSFFSGATFNQVFEDESPLTEGATRKMLPEYQDRWARHDVFGSPAAVRQLLASTVSSLNELKSQHRLPATAVAYIRHFLHGRWDMGSAAAMQLPLSRGRTALVGFFSPHPEDLGPRELAILRLVGNQLSPVSRRLPAEPALRVINRLTERQRDVAKLVADGLSNAEIADILCLAEDTVKKYVTRILHQTACRSRLELALIIRDAGL</sequence>
<feature type="domain" description="HTH luxR-type" evidence="4">
    <location>
        <begin position="181"/>
        <end position="246"/>
    </location>
</feature>
<evidence type="ECO:0000313" key="5">
    <source>
        <dbReference type="EMBL" id="EHI12180.1"/>
    </source>
</evidence>
<keyword evidence="6" id="KW-1185">Reference proteome</keyword>
<dbReference type="PANTHER" id="PTHR44688:SF16">
    <property type="entry name" value="DNA-BINDING TRANSCRIPTIONAL ACTIVATOR DEVR_DOSR"/>
    <property type="match status" value="1"/>
</dbReference>
<dbReference type="InterPro" id="IPR036388">
    <property type="entry name" value="WH-like_DNA-bd_sf"/>
</dbReference>
<dbReference type="EMBL" id="AGVE01000046">
    <property type="protein sequence ID" value="EHI12180.1"/>
    <property type="molecule type" value="Genomic_DNA"/>
</dbReference>
<dbReference type="Pfam" id="PF00196">
    <property type="entry name" value="GerE"/>
    <property type="match status" value="1"/>
</dbReference>
<evidence type="ECO:0000256" key="1">
    <source>
        <dbReference type="ARBA" id="ARBA00023015"/>
    </source>
</evidence>
<evidence type="ECO:0000259" key="4">
    <source>
        <dbReference type="PROSITE" id="PS50043"/>
    </source>
</evidence>